<comment type="function">
    <text evidence="3">Plays a role in vesicle-mediated protein trafficking to lysosomal compartments including the endocytic membrane transport and autophagic pathways. Believed to act as a core component of the putative HOPS and CORVET endosomal tethering complexes.</text>
</comment>
<comment type="subcellular location">
    <subcellularLocation>
        <location evidence="3">Late endosome membrane</location>
        <topology evidence="3">Peripheral membrane protein</topology>
        <orientation evidence="3">Cytoplasmic side</orientation>
    </subcellularLocation>
    <subcellularLocation>
        <location evidence="3">Lysosome membrane</location>
        <topology evidence="3">Peripheral membrane protein</topology>
        <orientation evidence="3">Cytoplasmic side</orientation>
    </subcellularLocation>
    <text evidence="3">Cytoplasmic, peripheral membrane protein associated with late endosomes/lysosomes.</text>
</comment>
<comment type="similarity">
    <text evidence="1 3">Belongs to the VPS16 family.</text>
</comment>
<keyword evidence="3" id="KW-0813">Transport</keyword>
<dbReference type="GO" id="GO:0003779">
    <property type="term" value="F:actin binding"/>
    <property type="evidence" value="ECO:0007669"/>
    <property type="project" value="TreeGrafter"/>
</dbReference>
<feature type="domain" description="Vps16 C-terminal" evidence="4">
    <location>
        <begin position="514"/>
        <end position="827"/>
    </location>
</feature>
<evidence type="ECO:0000313" key="6">
    <source>
        <dbReference type="EMBL" id="JAG73686.1"/>
    </source>
</evidence>
<dbReference type="GO" id="GO:0031902">
    <property type="term" value="C:late endosome membrane"/>
    <property type="evidence" value="ECO:0007669"/>
    <property type="project" value="UniProtKB-SubCell"/>
</dbReference>
<dbReference type="EMBL" id="GBYB01003919">
    <property type="protein sequence ID" value="JAG73686.1"/>
    <property type="molecule type" value="Transcribed_RNA"/>
</dbReference>
<dbReference type="Gene3D" id="1.10.150.780">
    <property type="entry name" value="Vps16, C-terminal region"/>
    <property type="match status" value="1"/>
</dbReference>
<dbReference type="GO" id="GO:0042144">
    <property type="term" value="P:vacuole fusion, non-autophagic"/>
    <property type="evidence" value="ECO:0007669"/>
    <property type="project" value="TreeGrafter"/>
</dbReference>
<dbReference type="GO" id="GO:0033263">
    <property type="term" value="C:CORVET complex"/>
    <property type="evidence" value="ECO:0007669"/>
    <property type="project" value="UniProtKB-UniRule"/>
</dbReference>
<dbReference type="Pfam" id="PF04841">
    <property type="entry name" value="Vps16_N"/>
    <property type="match status" value="1"/>
</dbReference>
<keyword evidence="3" id="KW-0458">Lysosome</keyword>
<keyword evidence="3" id="KW-0967">Endosome</keyword>
<dbReference type="InterPro" id="IPR006925">
    <property type="entry name" value="Vps16_C"/>
</dbReference>
<proteinExistence type="inferred from homology"/>
<evidence type="ECO:0000256" key="1">
    <source>
        <dbReference type="ARBA" id="ARBA00009250"/>
    </source>
</evidence>
<gene>
    <name evidence="6" type="primary">VPS16_1</name>
    <name evidence="6" type="ORF">g.29541</name>
</gene>
<dbReference type="GO" id="GO:0016197">
    <property type="term" value="P:endosomal transport"/>
    <property type="evidence" value="ECO:0007669"/>
    <property type="project" value="TreeGrafter"/>
</dbReference>
<dbReference type="InterPro" id="IPR036322">
    <property type="entry name" value="WD40_repeat_dom_sf"/>
</dbReference>
<dbReference type="GO" id="GO:0005765">
    <property type="term" value="C:lysosomal membrane"/>
    <property type="evidence" value="ECO:0007669"/>
    <property type="project" value="UniProtKB-SubCell"/>
</dbReference>
<dbReference type="PANTHER" id="PTHR12811:SF0">
    <property type="entry name" value="VACUOLAR PROTEIN SORTING-ASSOCIATED PROTEIN 16 HOMOLOG"/>
    <property type="match status" value="1"/>
</dbReference>
<organism evidence="6">
    <name type="scientific">Fopius arisanus</name>
    <dbReference type="NCBI Taxonomy" id="64838"/>
    <lineage>
        <taxon>Eukaryota</taxon>
        <taxon>Metazoa</taxon>
        <taxon>Ecdysozoa</taxon>
        <taxon>Arthropoda</taxon>
        <taxon>Hexapoda</taxon>
        <taxon>Insecta</taxon>
        <taxon>Pterygota</taxon>
        <taxon>Neoptera</taxon>
        <taxon>Endopterygota</taxon>
        <taxon>Hymenoptera</taxon>
        <taxon>Apocrita</taxon>
        <taxon>Ichneumonoidea</taxon>
        <taxon>Braconidae</taxon>
        <taxon>Opiinae</taxon>
        <taxon>Fopius</taxon>
    </lineage>
</organism>
<dbReference type="InterPro" id="IPR006926">
    <property type="entry name" value="Vps16_N"/>
</dbReference>
<dbReference type="GO" id="GO:0006886">
    <property type="term" value="P:intracellular protein transport"/>
    <property type="evidence" value="ECO:0007669"/>
    <property type="project" value="InterPro"/>
</dbReference>
<protein>
    <recommendedName>
        <fullName evidence="2 3">Vacuolar protein sorting-associated protein 16 homolog</fullName>
    </recommendedName>
</protein>
<feature type="domain" description="Vps16 N-terminal" evidence="5">
    <location>
        <begin position="6"/>
        <end position="416"/>
    </location>
</feature>
<evidence type="ECO:0000256" key="3">
    <source>
        <dbReference type="PIRNR" id="PIRNR007949"/>
    </source>
</evidence>
<name>A0A0C9QK40_9HYME</name>
<dbReference type="InterPro" id="IPR016534">
    <property type="entry name" value="VPS16"/>
</dbReference>
<dbReference type="AlphaFoldDB" id="A0A0C9QK40"/>
<evidence type="ECO:0000259" key="5">
    <source>
        <dbReference type="Pfam" id="PF04841"/>
    </source>
</evidence>
<keyword evidence="3" id="KW-0653">Protein transport</keyword>
<evidence type="ECO:0000259" key="4">
    <source>
        <dbReference type="Pfam" id="PF04840"/>
    </source>
</evidence>
<dbReference type="Pfam" id="PF04840">
    <property type="entry name" value="Vps16_C"/>
    <property type="match status" value="1"/>
</dbReference>
<evidence type="ECO:0000256" key="2">
    <source>
        <dbReference type="ARBA" id="ARBA00017947"/>
    </source>
</evidence>
<dbReference type="PANTHER" id="PTHR12811">
    <property type="entry name" value="VACUOLAR PROTEIN SORTING VPS16"/>
    <property type="match status" value="1"/>
</dbReference>
<dbReference type="PIRSF" id="PIRSF007949">
    <property type="entry name" value="VPS16"/>
    <property type="match status" value="1"/>
</dbReference>
<dbReference type="GO" id="GO:0030897">
    <property type="term" value="C:HOPS complex"/>
    <property type="evidence" value="ECO:0007669"/>
    <property type="project" value="UniProtKB-UniRule"/>
</dbReference>
<dbReference type="SUPFAM" id="SSF50978">
    <property type="entry name" value="WD40 repeat-like"/>
    <property type="match status" value="1"/>
</dbReference>
<sequence length="835" mass="94586">MSVMLTADWFPLGRDTYFRKFELYPLEFQREVIHENLVVPSPYGGTIAITRNPRKFVKIQGSTKPIVSLYFSSGKLFSKFTWNSGQLVDLGWSHQEELLCVQDDGKILLYDLFGVYQRSFDMGNEAKNTKVIDCKFFTTVSGTGIAVLTSTNAIFLVNNISEPKVRQLPEIPKLGGPIDSWVVIRHERQSQVIVSNQNGIYQVHHMGKTPAPIPFSALFNSKVSNVRAMAVSASHQHIALLGDTGHLWLGSSDLKNKYTEVQTSLTDPSTSISWCGVEAVVCIFNSTLLIAGRSGDTIVYSYDSPLHLISEVDGVRIISGSSHEMIQKVPNVVQRIFRINSTDPASYLLEASRQFQKRSHKADSYIDLVKDKLDSAIKDCVNAASHEFNPDTQKLLMRAAKFGKGFSKTINPERYVTMCRILRVLNAVRHPAIGIPLTFTQLDMLTPQVLLDRLVVRRHYYLSIQIAKHLQMPEVDGESRILAHWACYKVKQTVLDKEQIAEEIAAKLGYAPGVSYSDIAQKAADCGRKQLAIKLIDYEPRAQLQVPLLLKLGVEQAALDKAVESGNTDLVYTVILYFQKNMSLANFEMSIKHCPLAMSLYVKYCQSHNREALLDIYVMHDDFHAQALWYIKESYNPKNIQTREALLKNAQEKLKMGRFDMNAALTEEQVKLLKHQRSLEDTLREQIVGKSVHDTVKLLLLQNEIKLAENLRSEYKIPDRRYWWLRIQCLAEKGLWSDLEKFSKGKKSPIGYEPFIDECLKYGSRLEAKKYLPRVKDELKIKYFAKMGMLSEAAQTAFEQKDSSALSFVLAQCSSSDRPLAEKINGMITSLRNGK</sequence>
<keyword evidence="3" id="KW-0472">Membrane</keyword>
<dbReference type="InterPro" id="IPR038132">
    <property type="entry name" value="Vps16_C_sf"/>
</dbReference>
<reference evidence="6" key="1">
    <citation type="submission" date="2015-01" db="EMBL/GenBank/DDBJ databases">
        <title>Transcriptome Assembly of Fopius arisanus.</title>
        <authorList>
            <person name="Geib S."/>
        </authorList>
    </citation>
    <scope>NUCLEOTIDE SEQUENCE</scope>
</reference>
<accession>A0A0C9QK40</accession>